<proteinExistence type="predicted"/>
<feature type="domain" description="FAD-binding" evidence="1">
    <location>
        <begin position="24"/>
        <end position="322"/>
    </location>
</feature>
<dbReference type="Gene3D" id="3.50.50.60">
    <property type="entry name" value="FAD/NAD(P)-binding domain"/>
    <property type="match status" value="1"/>
</dbReference>
<dbReference type="AlphaFoldDB" id="A0A512JPV0"/>
<dbReference type="InterPro" id="IPR002938">
    <property type="entry name" value="FAD-bd"/>
</dbReference>
<accession>A0A512JPV0</accession>
<name>A0A512JPV0_9HYPH</name>
<keyword evidence="2" id="KW-0503">Monooxygenase</keyword>
<reference evidence="2 3" key="1">
    <citation type="submission" date="2019-07" db="EMBL/GenBank/DDBJ databases">
        <title>Whole genome shotgun sequence of Methylobacterium gnaphalii NBRC 107716.</title>
        <authorList>
            <person name="Hosoyama A."/>
            <person name="Uohara A."/>
            <person name="Ohji S."/>
            <person name="Ichikawa N."/>
        </authorList>
    </citation>
    <scope>NUCLEOTIDE SEQUENCE [LARGE SCALE GENOMIC DNA]</scope>
    <source>
        <strain evidence="2 3">NBRC 107716</strain>
    </source>
</reference>
<evidence type="ECO:0000313" key="2">
    <source>
        <dbReference type="EMBL" id="GEP11971.1"/>
    </source>
</evidence>
<keyword evidence="3" id="KW-1185">Reference proteome</keyword>
<dbReference type="RefSeq" id="WP_147048376.1">
    <property type="nucleotide sequence ID" value="NZ_BJZV01000026.1"/>
</dbReference>
<protein>
    <submittedName>
        <fullName evidence="2">Monooxygenase FAD-binding protein</fullName>
    </submittedName>
</protein>
<dbReference type="InterPro" id="IPR036188">
    <property type="entry name" value="FAD/NAD-bd_sf"/>
</dbReference>
<dbReference type="SUPFAM" id="SSF51905">
    <property type="entry name" value="FAD/NAD(P)-binding domain"/>
    <property type="match status" value="1"/>
</dbReference>
<dbReference type="EMBL" id="BJZV01000026">
    <property type="protein sequence ID" value="GEP11971.1"/>
    <property type="molecule type" value="Genomic_DNA"/>
</dbReference>
<dbReference type="Proteomes" id="UP000321750">
    <property type="component" value="Unassembled WGS sequence"/>
</dbReference>
<evidence type="ECO:0000313" key="3">
    <source>
        <dbReference type="Proteomes" id="UP000321750"/>
    </source>
</evidence>
<dbReference type="PRINTS" id="PR00420">
    <property type="entry name" value="RNGMNOXGNASE"/>
</dbReference>
<dbReference type="Pfam" id="PF01494">
    <property type="entry name" value="FAD_binding_3"/>
    <property type="match status" value="1"/>
</dbReference>
<organism evidence="2 3">
    <name type="scientific">Methylobacterium gnaphalii</name>
    <dbReference type="NCBI Taxonomy" id="1010610"/>
    <lineage>
        <taxon>Bacteria</taxon>
        <taxon>Pseudomonadati</taxon>
        <taxon>Pseudomonadota</taxon>
        <taxon>Alphaproteobacteria</taxon>
        <taxon>Hyphomicrobiales</taxon>
        <taxon>Methylobacteriaceae</taxon>
        <taxon>Methylobacterium</taxon>
    </lineage>
</organism>
<keyword evidence="2" id="KW-0560">Oxidoreductase</keyword>
<dbReference type="OrthoDB" id="7907296at2"/>
<dbReference type="GO" id="GO:0071949">
    <property type="term" value="F:FAD binding"/>
    <property type="evidence" value="ECO:0007669"/>
    <property type="project" value="InterPro"/>
</dbReference>
<dbReference type="PANTHER" id="PTHR43876">
    <property type="entry name" value="UBIQUINONE BIOSYNTHESIS MONOOXYGENASE COQ6, MITOCHONDRIAL"/>
    <property type="match status" value="1"/>
</dbReference>
<dbReference type="InterPro" id="IPR051205">
    <property type="entry name" value="UbiH/COQ6_monooxygenase"/>
</dbReference>
<comment type="caution">
    <text evidence="2">The sequence shown here is derived from an EMBL/GenBank/DDBJ whole genome shotgun (WGS) entry which is preliminary data.</text>
</comment>
<sequence length="402" mass="44817">MGAQDILRLEPSQSARSTEAASGETEVIMLGAGIAGSAAASALARQGRRVVLIAQHERHPPEFRAEKLGEPQMRLRDRMGLGEAGRAAATAFDGVWLHRFGRIAARSARREYGCDYGRLVDALRAALPPTVQLVVGRTDAIETGPSRQTVRLRDGQSLTARLLVVATGLGEEVRRVLGLRKEMVSPAHTLAAGFTLTRVPSEFPFPSLVWTGERFGDRVSYLTLFPVGDTMRANLYVYRTPSEAWVQDFRLSPNATLRALMPRLEETFGEVRVNGPVVLRAIDLYRVREHERDGFVVVGDAFATSCPITGTGIDKALTDVDRLRHFHLPRWFETLGMGAEKLASFYADPVKQARDRSALRVSLDARSIKVETSLRWRLKRAKSETLVRMLYRLPSNRFMERH</sequence>
<dbReference type="PANTHER" id="PTHR43876:SF7">
    <property type="entry name" value="UBIQUINONE BIOSYNTHESIS MONOOXYGENASE COQ6, MITOCHONDRIAL"/>
    <property type="match status" value="1"/>
</dbReference>
<dbReference type="GO" id="GO:0004497">
    <property type="term" value="F:monooxygenase activity"/>
    <property type="evidence" value="ECO:0007669"/>
    <property type="project" value="UniProtKB-KW"/>
</dbReference>
<gene>
    <name evidence="2" type="ORF">MGN01_38160</name>
</gene>
<evidence type="ECO:0000259" key="1">
    <source>
        <dbReference type="Pfam" id="PF01494"/>
    </source>
</evidence>